<evidence type="ECO:0000313" key="7">
    <source>
        <dbReference type="Proteomes" id="UP000334380"/>
    </source>
</evidence>
<dbReference type="InterPro" id="IPR051455">
    <property type="entry name" value="Bact_solute-bind_prot3"/>
</dbReference>
<dbReference type="GO" id="GO:0006865">
    <property type="term" value="P:amino acid transport"/>
    <property type="evidence" value="ECO:0007669"/>
    <property type="project" value="TreeGrafter"/>
</dbReference>
<dbReference type="InterPro" id="IPR001638">
    <property type="entry name" value="Solute-binding_3/MltF_N"/>
</dbReference>
<comment type="similarity">
    <text evidence="1">Belongs to the bacterial solute-binding protein 3 family.</text>
</comment>
<dbReference type="OrthoDB" id="9777941at2"/>
<organism evidence="6 7">
    <name type="scientific">Pandoraea terrigena</name>
    <dbReference type="NCBI Taxonomy" id="2508292"/>
    <lineage>
        <taxon>Bacteria</taxon>
        <taxon>Pseudomonadati</taxon>
        <taxon>Pseudomonadota</taxon>
        <taxon>Betaproteobacteria</taxon>
        <taxon>Burkholderiales</taxon>
        <taxon>Burkholderiaceae</taxon>
        <taxon>Pandoraea</taxon>
    </lineage>
</organism>
<keyword evidence="7" id="KW-1185">Reference proteome</keyword>
<feature type="chain" id="PRO_5022979890" evidence="4">
    <location>
        <begin position="29"/>
        <end position="351"/>
    </location>
</feature>
<dbReference type="Gene3D" id="3.40.190.10">
    <property type="entry name" value="Periplasmic binding protein-like II"/>
    <property type="match status" value="2"/>
</dbReference>
<dbReference type="SMART" id="SM00062">
    <property type="entry name" value="PBPb"/>
    <property type="match status" value="1"/>
</dbReference>
<evidence type="ECO:0000313" key="6">
    <source>
        <dbReference type="EMBL" id="VVD96934.1"/>
    </source>
</evidence>
<keyword evidence="3 4" id="KW-0732">Signal</keyword>
<evidence type="ECO:0000256" key="4">
    <source>
        <dbReference type="SAM" id="SignalP"/>
    </source>
</evidence>
<gene>
    <name evidence="6" type="ORF">PTE31013_01936</name>
</gene>
<dbReference type="PANTHER" id="PTHR30085:SF7">
    <property type="entry name" value="AMINO-ACID ABC TRANSPORTER-BINDING PROTEIN YHDW-RELATED"/>
    <property type="match status" value="1"/>
</dbReference>
<dbReference type="AlphaFoldDB" id="A0A5E4UDL1"/>
<dbReference type="Pfam" id="PF00497">
    <property type="entry name" value="SBP_bac_3"/>
    <property type="match status" value="1"/>
</dbReference>
<reference evidence="6 7" key="1">
    <citation type="submission" date="2019-08" db="EMBL/GenBank/DDBJ databases">
        <authorList>
            <person name="Peeters C."/>
        </authorList>
    </citation>
    <scope>NUCLEOTIDE SEQUENCE [LARGE SCALE GENOMIC DNA]</scope>
    <source>
        <strain evidence="6 7">LMG 31013</strain>
    </source>
</reference>
<keyword evidence="2" id="KW-0813">Transport</keyword>
<dbReference type="Proteomes" id="UP000334380">
    <property type="component" value="Unassembled WGS sequence"/>
</dbReference>
<evidence type="ECO:0000256" key="1">
    <source>
        <dbReference type="ARBA" id="ARBA00010333"/>
    </source>
</evidence>
<proteinExistence type="inferred from homology"/>
<dbReference type="PANTHER" id="PTHR30085">
    <property type="entry name" value="AMINO ACID ABC TRANSPORTER PERMEASE"/>
    <property type="match status" value="1"/>
</dbReference>
<protein>
    <submittedName>
        <fullName evidence="6">ABC transporter</fullName>
    </submittedName>
</protein>
<dbReference type="SUPFAM" id="SSF53850">
    <property type="entry name" value="Periplasmic binding protein-like II"/>
    <property type="match status" value="1"/>
</dbReference>
<accession>A0A5E4UDL1</accession>
<evidence type="ECO:0000256" key="3">
    <source>
        <dbReference type="ARBA" id="ARBA00022729"/>
    </source>
</evidence>
<name>A0A5E4UDL1_9BURK</name>
<sequence>MKTMLKQALSIAGAAFALAAFAPSSAYAAGPNSPTLDRIKTRGNLICPVPTSPYLGFFEVGSNGSWHGLDVDICKSIATAILGPNPKVSFSAVSWADRFPALQSGSIDLIAMFTSWTRSRDTKLGLQFSNPYLFAGVRLMVPASLKIKSAKELDGATICAVAGSTGDKQLVNYLRSLNVKYKMLTFENFTDVVSAYKNHRCDALSAAGPGLAVLRAGELKTPEQMILPDIVSMEPISIAVRQGDDAFLDVINWTFGALIEAQRLGITRENVDAKRVDRNSSAEVKYLLGVTPGVGEGLGLPDAWAYNVIKQMGNYSEIYARNLGDKSPYKLPPGQNTLWSKGGLLFSPTFD</sequence>
<dbReference type="EMBL" id="CABPRU010000003">
    <property type="protein sequence ID" value="VVD96934.1"/>
    <property type="molecule type" value="Genomic_DNA"/>
</dbReference>
<evidence type="ECO:0000256" key="2">
    <source>
        <dbReference type="ARBA" id="ARBA00022448"/>
    </source>
</evidence>
<feature type="domain" description="Solute-binding protein family 3/N-terminal" evidence="5">
    <location>
        <begin position="44"/>
        <end position="274"/>
    </location>
</feature>
<dbReference type="RefSeq" id="WP_150612573.1">
    <property type="nucleotide sequence ID" value="NZ_CABPRU010000003.1"/>
</dbReference>
<evidence type="ECO:0000259" key="5">
    <source>
        <dbReference type="SMART" id="SM00062"/>
    </source>
</evidence>
<feature type="signal peptide" evidence="4">
    <location>
        <begin position="1"/>
        <end position="28"/>
    </location>
</feature>